<organism evidence="3 4">
    <name type="scientific">Nocardia testacea</name>
    <dbReference type="NCBI Taxonomy" id="248551"/>
    <lineage>
        <taxon>Bacteria</taxon>
        <taxon>Bacillati</taxon>
        <taxon>Actinomycetota</taxon>
        <taxon>Actinomycetes</taxon>
        <taxon>Mycobacteriales</taxon>
        <taxon>Nocardiaceae</taxon>
        <taxon>Nocardia</taxon>
    </lineage>
</organism>
<keyword evidence="4" id="KW-1185">Reference proteome</keyword>
<name>A0ABW7VQQ4_9NOCA</name>
<evidence type="ECO:0000313" key="4">
    <source>
        <dbReference type="Proteomes" id="UP001611494"/>
    </source>
</evidence>
<gene>
    <name evidence="3" type="ORF">ACH49Z_03655</name>
</gene>
<sequence>MKSSIRFTDRPAPRRGGGRSPYYPGSRSASVMPTLWALGALLAGVILVLVVLTLTHMDTPDARTDAPVVPSTVVPAKPAAPPPACFPLAPC</sequence>
<evidence type="ECO:0000256" key="2">
    <source>
        <dbReference type="SAM" id="Phobius"/>
    </source>
</evidence>
<feature type="region of interest" description="Disordered" evidence="1">
    <location>
        <begin position="1"/>
        <end position="24"/>
    </location>
</feature>
<feature type="transmembrane region" description="Helical" evidence="2">
    <location>
        <begin position="35"/>
        <end position="54"/>
    </location>
</feature>
<keyword evidence="2" id="KW-0472">Membrane</keyword>
<evidence type="ECO:0000313" key="3">
    <source>
        <dbReference type="EMBL" id="MFI2228929.1"/>
    </source>
</evidence>
<protein>
    <submittedName>
        <fullName evidence="3">Uncharacterized protein</fullName>
    </submittedName>
</protein>
<keyword evidence="2" id="KW-0812">Transmembrane</keyword>
<dbReference type="Proteomes" id="UP001611494">
    <property type="component" value="Unassembled WGS sequence"/>
</dbReference>
<proteinExistence type="predicted"/>
<dbReference type="RefSeq" id="WP_397059466.1">
    <property type="nucleotide sequence ID" value="NZ_JBIRYL010000001.1"/>
</dbReference>
<dbReference type="EMBL" id="JBIRYL010000001">
    <property type="protein sequence ID" value="MFI2228929.1"/>
    <property type="molecule type" value="Genomic_DNA"/>
</dbReference>
<keyword evidence="2" id="KW-1133">Transmembrane helix</keyword>
<comment type="caution">
    <text evidence="3">The sequence shown here is derived from an EMBL/GenBank/DDBJ whole genome shotgun (WGS) entry which is preliminary data.</text>
</comment>
<reference evidence="3 4" key="1">
    <citation type="submission" date="2024-10" db="EMBL/GenBank/DDBJ databases">
        <title>The Natural Products Discovery Center: Release of the First 8490 Sequenced Strains for Exploring Actinobacteria Biosynthetic Diversity.</title>
        <authorList>
            <person name="Kalkreuter E."/>
            <person name="Kautsar S.A."/>
            <person name="Yang D."/>
            <person name="Bader C.D."/>
            <person name="Teijaro C.N."/>
            <person name="Fluegel L."/>
            <person name="Davis C.M."/>
            <person name="Simpson J.R."/>
            <person name="Lauterbach L."/>
            <person name="Steele A.D."/>
            <person name="Gui C."/>
            <person name="Meng S."/>
            <person name="Li G."/>
            <person name="Viehrig K."/>
            <person name="Ye F."/>
            <person name="Su P."/>
            <person name="Kiefer A.F."/>
            <person name="Nichols A."/>
            <person name="Cepeda A.J."/>
            <person name="Yan W."/>
            <person name="Fan B."/>
            <person name="Jiang Y."/>
            <person name="Adhikari A."/>
            <person name="Zheng C.-J."/>
            <person name="Schuster L."/>
            <person name="Cowan T.M."/>
            <person name="Smanski M.J."/>
            <person name="Chevrette M.G."/>
            <person name="De Carvalho L.P.S."/>
            <person name="Shen B."/>
        </authorList>
    </citation>
    <scope>NUCLEOTIDE SEQUENCE [LARGE SCALE GENOMIC DNA]</scope>
    <source>
        <strain evidence="3 4">NPDC019377</strain>
    </source>
</reference>
<evidence type="ECO:0000256" key="1">
    <source>
        <dbReference type="SAM" id="MobiDB-lite"/>
    </source>
</evidence>
<accession>A0ABW7VQQ4</accession>